<protein>
    <submittedName>
        <fullName evidence="2">Uncharacterized protein</fullName>
    </submittedName>
</protein>
<gene>
    <name evidence="2" type="ORF">PsYK624_122440</name>
</gene>
<keyword evidence="1" id="KW-1133">Transmembrane helix</keyword>
<dbReference type="Proteomes" id="UP000703269">
    <property type="component" value="Unassembled WGS sequence"/>
</dbReference>
<organism evidence="2 3">
    <name type="scientific">Phanerochaete sordida</name>
    <dbReference type="NCBI Taxonomy" id="48140"/>
    <lineage>
        <taxon>Eukaryota</taxon>
        <taxon>Fungi</taxon>
        <taxon>Dikarya</taxon>
        <taxon>Basidiomycota</taxon>
        <taxon>Agaricomycotina</taxon>
        <taxon>Agaricomycetes</taxon>
        <taxon>Polyporales</taxon>
        <taxon>Phanerochaetaceae</taxon>
        <taxon>Phanerochaete</taxon>
    </lineage>
</organism>
<evidence type="ECO:0000256" key="1">
    <source>
        <dbReference type="SAM" id="Phobius"/>
    </source>
</evidence>
<keyword evidence="3" id="KW-1185">Reference proteome</keyword>
<evidence type="ECO:0000313" key="3">
    <source>
        <dbReference type="Proteomes" id="UP000703269"/>
    </source>
</evidence>
<sequence length="98" mass="10616">MYIFLGRRPFVSRKGLLIPARNIVTGNARATVNNCNASARTLSCPHSSSTYTAHGSTARKRPVDSACVRPQATRVRHFALFLVWTAVAGALSALNAFQ</sequence>
<keyword evidence="1" id="KW-0812">Transmembrane</keyword>
<dbReference type="AlphaFoldDB" id="A0A9P3GJD1"/>
<evidence type="ECO:0000313" key="2">
    <source>
        <dbReference type="EMBL" id="GJE96051.1"/>
    </source>
</evidence>
<keyword evidence="1" id="KW-0472">Membrane</keyword>
<comment type="caution">
    <text evidence="2">The sequence shown here is derived from an EMBL/GenBank/DDBJ whole genome shotgun (WGS) entry which is preliminary data.</text>
</comment>
<dbReference type="EMBL" id="BPQB01000055">
    <property type="protein sequence ID" value="GJE96051.1"/>
    <property type="molecule type" value="Genomic_DNA"/>
</dbReference>
<accession>A0A9P3GJD1</accession>
<feature type="transmembrane region" description="Helical" evidence="1">
    <location>
        <begin position="78"/>
        <end position="97"/>
    </location>
</feature>
<proteinExistence type="predicted"/>
<name>A0A9P3GJD1_9APHY</name>
<reference evidence="2 3" key="1">
    <citation type="submission" date="2021-08" db="EMBL/GenBank/DDBJ databases">
        <title>Draft Genome Sequence of Phanerochaete sordida strain YK-624.</title>
        <authorList>
            <person name="Mori T."/>
            <person name="Dohra H."/>
            <person name="Suzuki T."/>
            <person name="Kawagishi H."/>
            <person name="Hirai H."/>
        </authorList>
    </citation>
    <scope>NUCLEOTIDE SEQUENCE [LARGE SCALE GENOMIC DNA]</scope>
    <source>
        <strain evidence="2 3">YK-624</strain>
    </source>
</reference>